<comment type="similarity">
    <text evidence="2">Belongs to the TFIIE alpha subunit family.</text>
</comment>
<feature type="domain" description="HTH TFE/IIEalpha-type" evidence="12">
    <location>
        <begin position="813"/>
        <end position="903"/>
    </location>
</feature>
<dbReference type="Pfam" id="PF01432">
    <property type="entry name" value="Peptidase_M3"/>
    <property type="match status" value="1"/>
</dbReference>
<evidence type="ECO:0000256" key="11">
    <source>
        <dbReference type="SAM" id="MobiDB-lite"/>
    </source>
</evidence>
<evidence type="ECO:0000256" key="4">
    <source>
        <dbReference type="ARBA" id="ARBA00022723"/>
    </source>
</evidence>
<name>A0ABR1DP81_NECAM</name>
<dbReference type="SUPFAM" id="SSF57783">
    <property type="entry name" value="Zinc beta-ribbon"/>
    <property type="match status" value="1"/>
</dbReference>
<dbReference type="Gene3D" id="3.40.390.10">
    <property type="entry name" value="Collagenase (Catalytic Domain)"/>
    <property type="match status" value="1"/>
</dbReference>
<dbReference type="InterPro" id="IPR013083">
    <property type="entry name" value="Znf_RING/FYVE/PHD"/>
</dbReference>
<dbReference type="PROSITE" id="PS51344">
    <property type="entry name" value="HTH_TFE_IIE"/>
    <property type="match status" value="1"/>
</dbReference>
<feature type="compositionally biased region" description="Basic and acidic residues" evidence="11">
    <location>
        <begin position="1131"/>
        <end position="1140"/>
    </location>
</feature>
<dbReference type="InterPro" id="IPR045090">
    <property type="entry name" value="Pept_M3A_M3B"/>
</dbReference>
<keyword evidence="9" id="KW-0804">Transcription</keyword>
<dbReference type="InterPro" id="IPR024550">
    <property type="entry name" value="TFIIEa/SarR/Rpc3_HTH_dom"/>
</dbReference>
<evidence type="ECO:0000256" key="5">
    <source>
        <dbReference type="ARBA" id="ARBA00022801"/>
    </source>
</evidence>
<feature type="region of interest" description="Disordered" evidence="11">
    <location>
        <begin position="1081"/>
        <end position="1116"/>
    </location>
</feature>
<dbReference type="Gene3D" id="3.30.40.10">
    <property type="entry name" value="Zinc/RING finger domain, C3HC4 (zinc finger)"/>
    <property type="match status" value="1"/>
</dbReference>
<evidence type="ECO:0000313" key="14">
    <source>
        <dbReference type="Proteomes" id="UP001303046"/>
    </source>
</evidence>
<dbReference type="InterPro" id="IPR024077">
    <property type="entry name" value="Neurolysin/TOP_dom2"/>
</dbReference>
<comment type="cofactor">
    <cofactor evidence="10">
        <name>Zn(2+)</name>
        <dbReference type="ChEBI" id="CHEBI:29105"/>
    </cofactor>
    <text evidence="10">Binds 1 zinc ion.</text>
</comment>
<keyword evidence="3 10" id="KW-0645">Protease</keyword>
<keyword evidence="7" id="KW-0805">Transcription regulation</keyword>
<dbReference type="SMART" id="SM00531">
    <property type="entry name" value="TFIIE"/>
    <property type="match status" value="1"/>
</dbReference>
<feature type="region of interest" description="Disordered" evidence="11">
    <location>
        <begin position="1128"/>
        <end position="1164"/>
    </location>
</feature>
<dbReference type="InterPro" id="IPR021600">
    <property type="entry name" value="TFIIE_asu_C"/>
</dbReference>
<reference evidence="13 14" key="1">
    <citation type="submission" date="2023-08" db="EMBL/GenBank/DDBJ databases">
        <title>A Necator americanus chromosomal reference genome.</title>
        <authorList>
            <person name="Ilik V."/>
            <person name="Petrzelkova K.J."/>
            <person name="Pardy F."/>
            <person name="Fuh T."/>
            <person name="Niatou-Singa F.S."/>
            <person name="Gouil Q."/>
            <person name="Baker L."/>
            <person name="Ritchie M.E."/>
            <person name="Jex A.R."/>
            <person name="Gazzola D."/>
            <person name="Li H."/>
            <person name="Toshio Fujiwara R."/>
            <person name="Zhan B."/>
            <person name="Aroian R.V."/>
            <person name="Pafco B."/>
            <person name="Schwarz E.M."/>
        </authorList>
    </citation>
    <scope>NUCLEOTIDE SEQUENCE [LARGE SCALE GENOMIC DNA]</scope>
    <source>
        <strain evidence="13 14">Aroian</strain>
        <tissue evidence="13">Whole animal</tissue>
    </source>
</reference>
<evidence type="ECO:0000256" key="3">
    <source>
        <dbReference type="ARBA" id="ARBA00022670"/>
    </source>
</evidence>
<feature type="compositionally biased region" description="Low complexity" evidence="11">
    <location>
        <begin position="1095"/>
        <end position="1107"/>
    </location>
</feature>
<evidence type="ECO:0000256" key="1">
    <source>
        <dbReference type="ARBA" id="ARBA00006040"/>
    </source>
</evidence>
<evidence type="ECO:0000256" key="2">
    <source>
        <dbReference type="ARBA" id="ARBA00008947"/>
    </source>
</evidence>
<dbReference type="InterPro" id="IPR024079">
    <property type="entry name" value="MetalloPept_cat_dom_sf"/>
</dbReference>
<dbReference type="Gene3D" id="1.10.1370.10">
    <property type="entry name" value="Neurolysin, domain 3"/>
    <property type="match status" value="1"/>
</dbReference>
<evidence type="ECO:0000256" key="8">
    <source>
        <dbReference type="ARBA" id="ARBA00023049"/>
    </source>
</evidence>
<comment type="similarity">
    <text evidence="1 10">Belongs to the peptidase M3 family.</text>
</comment>
<dbReference type="Pfam" id="PF02002">
    <property type="entry name" value="TFIIE_alpha"/>
    <property type="match status" value="1"/>
</dbReference>
<comment type="caution">
    <text evidence="13">The sequence shown here is derived from an EMBL/GenBank/DDBJ whole genome shotgun (WGS) entry which is preliminary data.</text>
</comment>
<dbReference type="InterPro" id="IPR017919">
    <property type="entry name" value="TFIIE/TFIIEa_HTH"/>
</dbReference>
<proteinExistence type="inferred from homology"/>
<keyword evidence="6 10" id="KW-0862">Zinc</keyword>
<dbReference type="SUPFAM" id="SSF55486">
    <property type="entry name" value="Metalloproteases ('zincins'), catalytic domain"/>
    <property type="match status" value="1"/>
</dbReference>
<evidence type="ECO:0000256" key="10">
    <source>
        <dbReference type="RuleBase" id="RU003435"/>
    </source>
</evidence>
<dbReference type="PANTHER" id="PTHR11804:SF83">
    <property type="entry name" value="LD37516P"/>
    <property type="match status" value="1"/>
</dbReference>
<keyword evidence="4 10" id="KW-0479">Metal-binding</keyword>
<dbReference type="PANTHER" id="PTHR11804">
    <property type="entry name" value="PROTEASE M3 THIMET OLIGOPEPTIDASE-RELATED"/>
    <property type="match status" value="1"/>
</dbReference>
<feature type="compositionally biased region" description="Acidic residues" evidence="11">
    <location>
        <begin position="1151"/>
        <end position="1164"/>
    </location>
</feature>
<evidence type="ECO:0000313" key="13">
    <source>
        <dbReference type="EMBL" id="KAK6751770.1"/>
    </source>
</evidence>
<dbReference type="InterPro" id="IPR001567">
    <property type="entry name" value="Pept_M3A_M3B_dom"/>
</dbReference>
<protein>
    <recommendedName>
        <fullName evidence="12">HTH TFE/IIEalpha-type domain-containing protein</fullName>
    </recommendedName>
</protein>
<dbReference type="InterPro" id="IPR002853">
    <property type="entry name" value="TFIIE_asu"/>
</dbReference>
<accession>A0ABR1DP81</accession>
<evidence type="ECO:0000256" key="7">
    <source>
        <dbReference type="ARBA" id="ARBA00023015"/>
    </source>
</evidence>
<dbReference type="Pfam" id="PF11521">
    <property type="entry name" value="TFIIE-A_C"/>
    <property type="match status" value="1"/>
</dbReference>
<keyword evidence="5 10" id="KW-0378">Hydrolase</keyword>
<keyword evidence="8 10" id="KW-0482">Metalloprotease</keyword>
<dbReference type="Proteomes" id="UP001303046">
    <property type="component" value="Unassembled WGS sequence"/>
</dbReference>
<sequence length="1205" mass="138206">MSGVLLRLCSRCGLRTSRHISLLAKRQSVLSTSSTAGNVVQKRNILFKMGNETPSRVVGYYVVLPHIPDETVENNTFMYNIAKGEDWPKLATSTPKEMYEGTVRMLMEYGATCMEHLELLQKLPPEERTFETAVEPLLTEEYDVDYALQTLLLKMLTDWPDCSRRLFDADLHHIKIMSARDHMEKLSDTEFQATIKHLYDTKEGLTEWQLRLLEWYLLEVRASGLDKTDEKTRKLIGSWSKFIDEYRSKYISNIMATNDQVVFTITDKNMLKDAPPHVLQKLAVVAEQWEEGPWRGRMTPHTLHPFMQYCGSRQLRAEAWEKWISKASFEHDFYNNSVIVEELRHNNEGLAKTLGYSSVADHRLANKMAASPETVRNFLNALIRRIRPVFIDRMESWTAFAQAKEMMSGDLQAHDMAYICRREAEQHYDVDPLDLMSHFPFWPTFHNLTNIIGHIFGLQFKDITESGLERAHPDAKIFSVMDITTTEHLGRLYIDPYDRESKRGGWNTLLGRMESQSRGLDKIIYLVGSAIAPTETSPSLLHHQQLQQLLFHVGRAIQMLLSRSPYRDIAIPWAPFYASDWDAVDMFPAFLQFFVYKPTLLQSLSSPHLANGSTISDEQANNICLALSRATLWDSYRTLFWSDYDLTIFEMEERKQKFWLDLYREMSKEYFPFKPGRNDYHPCSFIPIFGLQPYMGMYYRKLWTEMLALDIHETFDYEDDVMKTGERLKTTVLSRGSGDVAKELYRRFQGRDPSVGAICDFYDPPSFYHLESEAVKCFLYLVAFTVMSTAAPTSGGDTKSPETTVVTEVPPSLHRALLMMVKNFFSKEHYLVVYYIMRSVCIREENLRSRLNFDQKHLRQLLAALKNEKLVKDRLLQQKNETGRNVSVIFYFINYRAIVNVLKYKIDHMRQMLEAREKNELQKANYKCEQCGAQYEDMDIDRIFDPQTGTLKCWRCQGDVTQDITGGPTQVTRTLLARFNEQMLPLFAAIRELAGIQLAPHLLEPDINQYLAEEDKAAEPQQQLLDFSTSAGGNRAQLGGVAHSFSSGPSIKYANADQITVDLNADANSKPVEEAKVVPTWLQDDAIGGSEQETTTDTLSTGTDSVTNMPHTSSSVSLSLMAELEGVTDEPVAKRPRTSEGDNEANSAETGAEEDDEEDDDEEEEMISVAGKMVPLSEVTSEMVAEMTEEERDRYAAIMQENMYY</sequence>
<evidence type="ECO:0000256" key="6">
    <source>
        <dbReference type="ARBA" id="ARBA00022833"/>
    </source>
</evidence>
<dbReference type="Gene3D" id="6.10.140.1250">
    <property type="match status" value="1"/>
</dbReference>
<organism evidence="13 14">
    <name type="scientific">Necator americanus</name>
    <name type="common">Human hookworm</name>
    <dbReference type="NCBI Taxonomy" id="51031"/>
    <lineage>
        <taxon>Eukaryota</taxon>
        <taxon>Metazoa</taxon>
        <taxon>Ecdysozoa</taxon>
        <taxon>Nematoda</taxon>
        <taxon>Chromadorea</taxon>
        <taxon>Rhabditida</taxon>
        <taxon>Rhabditina</taxon>
        <taxon>Rhabditomorpha</taxon>
        <taxon>Strongyloidea</taxon>
        <taxon>Ancylostomatidae</taxon>
        <taxon>Bunostominae</taxon>
        <taxon>Necator</taxon>
    </lineage>
</organism>
<keyword evidence="14" id="KW-1185">Reference proteome</keyword>
<evidence type="ECO:0000259" key="12">
    <source>
        <dbReference type="PROSITE" id="PS51344"/>
    </source>
</evidence>
<dbReference type="EMBL" id="JAVFWL010000004">
    <property type="protein sequence ID" value="KAK6751770.1"/>
    <property type="molecule type" value="Genomic_DNA"/>
</dbReference>
<gene>
    <name evidence="13" type="primary">Necator_chrIV.g16584</name>
    <name evidence="13" type="ORF">RB195_003287</name>
</gene>
<evidence type="ECO:0000256" key="9">
    <source>
        <dbReference type="ARBA" id="ARBA00023163"/>
    </source>
</evidence>